<evidence type="ECO:0000256" key="1">
    <source>
        <dbReference type="ARBA" id="ARBA00010692"/>
    </source>
</evidence>
<feature type="transmembrane region" description="Helical" evidence="3">
    <location>
        <begin position="79"/>
        <end position="98"/>
    </location>
</feature>
<dbReference type="Pfam" id="PF02632">
    <property type="entry name" value="BioY"/>
    <property type="match status" value="1"/>
</dbReference>
<keyword evidence="5" id="KW-1185">Reference proteome</keyword>
<sequence>MTAIALPRKRVLADYVPAVAGVPATAGVLARDLALVAAGAGFIGLLAQWSVPLPGTPVPLTLGTFAVLLTGASLGGIRALLSLATYLVAGGLGVNWFAGHGEGFGGATFGYVVGYLLAATLVGALAQRGGDRTVARTAMTMVVGNILIYAAGVPWLMEATGMDFGTALAKGVVPFLIGDGLKVLAAAGLFPAVWALVKRIEKR</sequence>
<feature type="transmembrane region" description="Helical" evidence="3">
    <location>
        <begin position="138"/>
        <end position="157"/>
    </location>
</feature>
<comment type="similarity">
    <text evidence="1 2">Belongs to the BioY family.</text>
</comment>
<feature type="transmembrane region" description="Helical" evidence="3">
    <location>
        <begin position="57"/>
        <end position="74"/>
    </location>
</feature>
<dbReference type="PIRSF" id="PIRSF016661">
    <property type="entry name" value="BioY"/>
    <property type="match status" value="1"/>
</dbReference>
<keyword evidence="3" id="KW-1133">Transmembrane helix</keyword>
<protein>
    <recommendedName>
        <fullName evidence="2">Biotin transporter</fullName>
    </recommendedName>
</protein>
<keyword evidence="2 3" id="KW-0472">Membrane</keyword>
<comment type="caution">
    <text evidence="4">The sequence shown here is derived from an EMBL/GenBank/DDBJ whole genome shotgun (WGS) entry which is preliminary data.</text>
</comment>
<keyword evidence="2" id="KW-1003">Cell membrane</keyword>
<dbReference type="EMBL" id="BAAARN010000001">
    <property type="protein sequence ID" value="GAA2730710.1"/>
    <property type="molecule type" value="Genomic_DNA"/>
</dbReference>
<feature type="transmembrane region" description="Helical" evidence="3">
    <location>
        <begin position="104"/>
        <end position="126"/>
    </location>
</feature>
<proteinExistence type="inferred from homology"/>
<reference evidence="4 5" key="1">
    <citation type="journal article" date="2019" name="Int. J. Syst. Evol. Microbiol.">
        <title>The Global Catalogue of Microorganisms (GCM) 10K type strain sequencing project: providing services to taxonomists for standard genome sequencing and annotation.</title>
        <authorList>
            <consortium name="The Broad Institute Genomics Platform"/>
            <consortium name="The Broad Institute Genome Sequencing Center for Infectious Disease"/>
            <person name="Wu L."/>
            <person name="Ma J."/>
        </authorList>
    </citation>
    <scope>NUCLEOTIDE SEQUENCE [LARGE SCALE GENOMIC DNA]</scope>
    <source>
        <strain evidence="4 5">JCM 16378</strain>
    </source>
</reference>
<accession>A0ABN3UEQ4</accession>
<dbReference type="PANTHER" id="PTHR34295:SF1">
    <property type="entry name" value="BIOTIN TRANSPORTER BIOY"/>
    <property type="match status" value="1"/>
</dbReference>
<evidence type="ECO:0000313" key="4">
    <source>
        <dbReference type="EMBL" id="GAA2730710.1"/>
    </source>
</evidence>
<gene>
    <name evidence="4" type="ORF">GCM10009867_02750</name>
</gene>
<dbReference type="PANTHER" id="PTHR34295">
    <property type="entry name" value="BIOTIN TRANSPORTER BIOY"/>
    <property type="match status" value="1"/>
</dbReference>
<feature type="transmembrane region" description="Helical" evidence="3">
    <location>
        <begin position="177"/>
        <end position="197"/>
    </location>
</feature>
<name>A0ABN3UEQ4_9MICO</name>
<feature type="transmembrane region" description="Helical" evidence="3">
    <location>
        <begin position="33"/>
        <end position="51"/>
    </location>
</feature>
<dbReference type="RefSeq" id="WP_344189525.1">
    <property type="nucleotide sequence ID" value="NZ_BAAARN010000001.1"/>
</dbReference>
<evidence type="ECO:0000256" key="3">
    <source>
        <dbReference type="SAM" id="Phobius"/>
    </source>
</evidence>
<keyword evidence="3" id="KW-0812">Transmembrane</keyword>
<dbReference type="InterPro" id="IPR003784">
    <property type="entry name" value="BioY"/>
</dbReference>
<evidence type="ECO:0000313" key="5">
    <source>
        <dbReference type="Proteomes" id="UP001501326"/>
    </source>
</evidence>
<dbReference type="Proteomes" id="UP001501326">
    <property type="component" value="Unassembled WGS sequence"/>
</dbReference>
<organism evidence="4 5">
    <name type="scientific">Pedococcus aerophilus</name>
    <dbReference type="NCBI Taxonomy" id="436356"/>
    <lineage>
        <taxon>Bacteria</taxon>
        <taxon>Bacillati</taxon>
        <taxon>Actinomycetota</taxon>
        <taxon>Actinomycetes</taxon>
        <taxon>Micrococcales</taxon>
        <taxon>Intrasporangiaceae</taxon>
        <taxon>Pedococcus</taxon>
    </lineage>
</organism>
<keyword evidence="2" id="KW-0813">Transport</keyword>
<comment type="subcellular location">
    <subcellularLocation>
        <location evidence="2">Cell membrane</location>
        <topology evidence="2">Multi-pass membrane protein</topology>
    </subcellularLocation>
</comment>
<evidence type="ECO:0000256" key="2">
    <source>
        <dbReference type="PIRNR" id="PIRNR016661"/>
    </source>
</evidence>
<dbReference type="Gene3D" id="1.10.1760.20">
    <property type="match status" value="1"/>
</dbReference>